<gene>
    <name evidence="1" type="ORF">MA20_43035</name>
</gene>
<evidence type="ECO:0000313" key="1">
    <source>
        <dbReference type="EMBL" id="KGT73722.1"/>
    </source>
</evidence>
<name>A0A0A3XH04_BRAJP</name>
<proteinExistence type="predicted"/>
<sequence length="225" mass="24618">MFTVITPAANKDITTLANLKADLGISDADHSEDPYLQRAIKQMTSRICSYMNVPYAQDGTRTIGFETLEQKFARSPWMRSQGCELVLARKPVAEIASVMVGDTAIADTGYELDGPAGMLRRVWDGNLTSLSFQPTDRTVIRFDAGWKLPGDANPTLPEDIEACVISLIKATRAARTRDPLVKSQWVTDIERLDFWVGAVSGGGGDTSGLPPELTGLLDPYCYEPM</sequence>
<dbReference type="RefSeq" id="WP_028151839.1">
    <property type="nucleotide sequence ID" value="NZ_JALJYT010000001.1"/>
</dbReference>
<dbReference type="AlphaFoldDB" id="A0A0A3XH04"/>
<reference evidence="1 2" key="1">
    <citation type="submission" date="2014-09" db="EMBL/GenBank/DDBJ databases">
        <title>Draft genome of Bradyrhizobium japonicum Is-34.</title>
        <authorList>
            <person name="Tsurumaru H."/>
            <person name="Yamakawa T."/>
            <person name="Hashimoto S."/>
            <person name="Okizaki K."/>
            <person name="Kanesaki Y."/>
            <person name="Yoshikawa H."/>
            <person name="Yajima S."/>
        </authorList>
    </citation>
    <scope>NUCLEOTIDE SEQUENCE [LARGE SCALE GENOMIC DNA]</scope>
    <source>
        <strain evidence="1 2">Is-34</strain>
    </source>
</reference>
<evidence type="ECO:0008006" key="3">
    <source>
        <dbReference type="Google" id="ProtNLM"/>
    </source>
</evidence>
<accession>A0A0A3XH04</accession>
<organism evidence="1 2">
    <name type="scientific">Bradyrhizobium japonicum</name>
    <dbReference type="NCBI Taxonomy" id="375"/>
    <lineage>
        <taxon>Bacteria</taxon>
        <taxon>Pseudomonadati</taxon>
        <taxon>Pseudomonadota</taxon>
        <taxon>Alphaproteobacteria</taxon>
        <taxon>Hyphomicrobiales</taxon>
        <taxon>Nitrobacteraceae</taxon>
        <taxon>Bradyrhizobium</taxon>
    </lineage>
</organism>
<comment type="caution">
    <text evidence="1">The sequence shown here is derived from an EMBL/GenBank/DDBJ whole genome shotgun (WGS) entry which is preliminary data.</text>
</comment>
<protein>
    <recommendedName>
        <fullName evidence="3">Phage gp6-like head-tail connector protein</fullName>
    </recommendedName>
</protein>
<evidence type="ECO:0000313" key="2">
    <source>
        <dbReference type="Proteomes" id="UP000030377"/>
    </source>
</evidence>
<dbReference type="EMBL" id="JRPN01000042">
    <property type="protein sequence ID" value="KGT73722.1"/>
    <property type="molecule type" value="Genomic_DNA"/>
</dbReference>
<dbReference type="Proteomes" id="UP000030377">
    <property type="component" value="Unassembled WGS sequence"/>
</dbReference>